<feature type="transmembrane region" description="Helical" evidence="1">
    <location>
        <begin position="24"/>
        <end position="56"/>
    </location>
</feature>
<dbReference type="EMBL" id="UINC01006867">
    <property type="protein sequence ID" value="SVA30103.1"/>
    <property type="molecule type" value="Genomic_DNA"/>
</dbReference>
<name>A0A381UTA7_9ZZZZ</name>
<protein>
    <submittedName>
        <fullName evidence="2">Uncharacterized protein</fullName>
    </submittedName>
</protein>
<keyword evidence="1" id="KW-0812">Transmembrane</keyword>
<evidence type="ECO:0000313" key="2">
    <source>
        <dbReference type="EMBL" id="SVA30103.1"/>
    </source>
</evidence>
<keyword evidence="1" id="KW-0472">Membrane</keyword>
<proteinExistence type="predicted"/>
<organism evidence="2">
    <name type="scientific">marine metagenome</name>
    <dbReference type="NCBI Taxonomy" id="408172"/>
    <lineage>
        <taxon>unclassified sequences</taxon>
        <taxon>metagenomes</taxon>
        <taxon>ecological metagenomes</taxon>
    </lineage>
</organism>
<sequence>MLTRKPPQYVWVVHPLLDSPRKSVFLVLFLVLLVIGIQFLFDSLGVTFLSIFFLFGSLRQYFFPVRYEVYDDRITVSSFFFKQNRLWNEFRSYYIDQHGILLSPFSKPSRLESFRGIYVRFGLDKSVVQDLVQSKVGMEDCSALGTE</sequence>
<reference evidence="2" key="1">
    <citation type="submission" date="2018-05" db="EMBL/GenBank/DDBJ databases">
        <authorList>
            <person name="Lanie J.A."/>
            <person name="Ng W.-L."/>
            <person name="Kazmierczak K.M."/>
            <person name="Andrzejewski T.M."/>
            <person name="Davidsen T.M."/>
            <person name="Wayne K.J."/>
            <person name="Tettelin H."/>
            <person name="Glass J.I."/>
            <person name="Rusch D."/>
            <person name="Podicherti R."/>
            <person name="Tsui H.-C.T."/>
            <person name="Winkler M.E."/>
        </authorList>
    </citation>
    <scope>NUCLEOTIDE SEQUENCE</scope>
</reference>
<gene>
    <name evidence="2" type="ORF">METZ01_LOCUS82957</name>
</gene>
<evidence type="ECO:0000256" key="1">
    <source>
        <dbReference type="SAM" id="Phobius"/>
    </source>
</evidence>
<keyword evidence="1" id="KW-1133">Transmembrane helix</keyword>
<dbReference type="AlphaFoldDB" id="A0A381UTA7"/>
<accession>A0A381UTA7</accession>